<dbReference type="PATRIC" id="fig|1299334.3.peg.2118"/>
<name>X8DAN8_MYCXE</name>
<sequence>PAVLPRCGPSSTRSPPPGPVGVAGFRHHRAALAEASTAFHAGVHELLLIALPWRWRSSWATGRAGRYRRRGHGRHEELAPTSICRARSGGSRPTPGVAGSRWAVVGAGSRRRGGAGGADQRRQRTASSLAAPLSYGALRYLNPTWSWPGRIRRSGSTTWAPGRGGRGIR</sequence>
<dbReference type="GO" id="GO:0016491">
    <property type="term" value="F:oxidoreductase activity"/>
    <property type="evidence" value="ECO:0007669"/>
    <property type="project" value="UniProtKB-KW"/>
</dbReference>
<protein>
    <submittedName>
        <fullName evidence="2">Linear gramicidin synthetase subunit D domain protein</fullName>
        <ecNumber evidence="2">1.-.-.-</ecNumber>
    </submittedName>
</protein>
<reference evidence="2" key="1">
    <citation type="submission" date="2014-01" db="EMBL/GenBank/DDBJ databases">
        <authorList>
            <person name="Brown-Elliot B."/>
            <person name="Wallace R."/>
            <person name="Lenaerts A."/>
            <person name="Ordway D."/>
            <person name="DeGroote M.A."/>
            <person name="Parker T."/>
            <person name="Sizemore C."/>
            <person name="Tallon L.J."/>
            <person name="Sadzewicz L.K."/>
            <person name="Sengamalay N."/>
            <person name="Fraser C.M."/>
            <person name="Hine E."/>
            <person name="Shefchek K.A."/>
            <person name="Das S.P."/>
            <person name="Tettelin H."/>
        </authorList>
    </citation>
    <scope>NUCLEOTIDE SEQUENCE [LARGE SCALE GENOMIC DNA]</scope>
    <source>
        <strain evidence="2">4042</strain>
    </source>
</reference>
<gene>
    <name evidence="2" type="ORF">I553_7956</name>
</gene>
<proteinExistence type="predicted"/>
<dbReference type="EC" id="1.-.-.-" evidence="2"/>
<dbReference type="EMBL" id="JAOB01000026">
    <property type="protein sequence ID" value="EUA65687.1"/>
    <property type="molecule type" value="Genomic_DNA"/>
</dbReference>
<feature type="region of interest" description="Disordered" evidence="1">
    <location>
        <begin position="106"/>
        <end position="125"/>
    </location>
</feature>
<feature type="compositionally biased region" description="Low complexity" evidence="1">
    <location>
        <begin position="1"/>
        <end position="13"/>
    </location>
</feature>
<dbReference type="AlphaFoldDB" id="X8DAN8"/>
<keyword evidence="2" id="KW-0560">Oxidoreductase</keyword>
<accession>X8DAN8</accession>
<feature type="region of interest" description="Disordered" evidence="1">
    <location>
        <begin position="1"/>
        <end position="22"/>
    </location>
</feature>
<evidence type="ECO:0000256" key="1">
    <source>
        <dbReference type="SAM" id="MobiDB-lite"/>
    </source>
</evidence>
<evidence type="ECO:0000313" key="2">
    <source>
        <dbReference type="EMBL" id="EUA65687.1"/>
    </source>
</evidence>
<comment type="caution">
    <text evidence="2">The sequence shown here is derived from an EMBL/GenBank/DDBJ whole genome shotgun (WGS) entry which is preliminary data.</text>
</comment>
<feature type="non-terminal residue" evidence="2">
    <location>
        <position position="1"/>
    </location>
</feature>
<organism evidence="2">
    <name type="scientific">Mycobacterium xenopi 4042</name>
    <dbReference type="NCBI Taxonomy" id="1299334"/>
    <lineage>
        <taxon>Bacteria</taxon>
        <taxon>Bacillati</taxon>
        <taxon>Actinomycetota</taxon>
        <taxon>Actinomycetes</taxon>
        <taxon>Mycobacteriales</taxon>
        <taxon>Mycobacteriaceae</taxon>
        <taxon>Mycobacterium</taxon>
    </lineage>
</organism>